<keyword evidence="4" id="KW-1185">Reference proteome</keyword>
<sequence>IYSLAQAWVNRIYSRNITAHHGSVKVREWWGSIVLSRIDTGRPPATAVSSASLRVSVSDEFNFTTMGVNATTEEYPSLLWIAIPSVLLLSGFLARKWYLQRRLKVHGIGKGAPGFQTNVRRVRVTPEIMARIQRGEDVSPEEIAAASARMDAEERGETVAPLPAKSETSRPSKTKSSTAAIAKDSETDSANEWLPESITAPKKRTKGKRK</sequence>
<feature type="compositionally biased region" description="Basic residues" evidence="1">
    <location>
        <begin position="201"/>
        <end position="210"/>
    </location>
</feature>
<feature type="transmembrane region" description="Helical" evidence="2">
    <location>
        <begin position="75"/>
        <end position="94"/>
    </location>
</feature>
<dbReference type="AlphaFoldDB" id="A0AAD2H7P2"/>
<gene>
    <name evidence="3" type="ORF">MYCIT1_LOCUS13777</name>
</gene>
<feature type="region of interest" description="Disordered" evidence="1">
    <location>
        <begin position="146"/>
        <end position="210"/>
    </location>
</feature>
<feature type="non-terminal residue" evidence="3">
    <location>
        <position position="1"/>
    </location>
</feature>
<comment type="caution">
    <text evidence="3">The sequence shown here is derived from an EMBL/GenBank/DDBJ whole genome shotgun (WGS) entry which is preliminary data.</text>
</comment>
<reference evidence="3" key="1">
    <citation type="submission" date="2023-11" db="EMBL/GenBank/DDBJ databases">
        <authorList>
            <person name="De Vega J J."/>
            <person name="De Vega J J."/>
        </authorList>
    </citation>
    <scope>NUCLEOTIDE SEQUENCE</scope>
</reference>
<feature type="compositionally biased region" description="Polar residues" evidence="1">
    <location>
        <begin position="169"/>
        <end position="179"/>
    </location>
</feature>
<keyword evidence="2" id="KW-0472">Membrane</keyword>
<dbReference type="Proteomes" id="UP001295794">
    <property type="component" value="Unassembled WGS sequence"/>
</dbReference>
<protein>
    <submittedName>
        <fullName evidence="3">Uncharacterized protein</fullName>
    </submittedName>
</protein>
<accession>A0AAD2H7P2</accession>
<dbReference type="EMBL" id="CAVNYO010000154">
    <property type="protein sequence ID" value="CAK5269793.1"/>
    <property type="molecule type" value="Genomic_DNA"/>
</dbReference>
<organism evidence="3 4">
    <name type="scientific">Mycena citricolor</name>
    <dbReference type="NCBI Taxonomy" id="2018698"/>
    <lineage>
        <taxon>Eukaryota</taxon>
        <taxon>Fungi</taxon>
        <taxon>Dikarya</taxon>
        <taxon>Basidiomycota</taxon>
        <taxon>Agaricomycotina</taxon>
        <taxon>Agaricomycetes</taxon>
        <taxon>Agaricomycetidae</taxon>
        <taxon>Agaricales</taxon>
        <taxon>Marasmiineae</taxon>
        <taxon>Mycenaceae</taxon>
        <taxon>Mycena</taxon>
    </lineage>
</organism>
<keyword evidence="2" id="KW-0812">Transmembrane</keyword>
<proteinExistence type="predicted"/>
<evidence type="ECO:0000313" key="3">
    <source>
        <dbReference type="EMBL" id="CAK5269793.1"/>
    </source>
</evidence>
<evidence type="ECO:0000256" key="2">
    <source>
        <dbReference type="SAM" id="Phobius"/>
    </source>
</evidence>
<keyword evidence="2" id="KW-1133">Transmembrane helix</keyword>
<evidence type="ECO:0000313" key="4">
    <source>
        <dbReference type="Proteomes" id="UP001295794"/>
    </source>
</evidence>
<evidence type="ECO:0000256" key="1">
    <source>
        <dbReference type="SAM" id="MobiDB-lite"/>
    </source>
</evidence>
<name>A0AAD2H7P2_9AGAR</name>